<evidence type="ECO:0000256" key="7">
    <source>
        <dbReference type="ARBA" id="ARBA00022801"/>
    </source>
</evidence>
<dbReference type="GO" id="GO:0051607">
    <property type="term" value="P:defense response to virus"/>
    <property type="evidence" value="ECO:0007669"/>
    <property type="project" value="UniProtKB-KW"/>
</dbReference>
<dbReference type="Pfam" id="PF00636">
    <property type="entry name" value="Ribonuclease_3"/>
    <property type="match status" value="2"/>
</dbReference>
<keyword evidence="12" id="KW-0051">Antiviral defense</keyword>
<dbReference type="PROSITE" id="PS50137">
    <property type="entry name" value="DS_RBD"/>
    <property type="match status" value="1"/>
</dbReference>
<dbReference type="InterPro" id="IPR014720">
    <property type="entry name" value="dsRBD_dom"/>
</dbReference>
<dbReference type="GO" id="GO:0004386">
    <property type="term" value="F:helicase activity"/>
    <property type="evidence" value="ECO:0007669"/>
    <property type="project" value="UniProtKB-KW"/>
</dbReference>
<dbReference type="InterPro" id="IPR036389">
    <property type="entry name" value="RNase_III_sf"/>
</dbReference>
<dbReference type="SUPFAM" id="SSF54768">
    <property type="entry name" value="dsRNA-binding domain-like"/>
    <property type="match status" value="1"/>
</dbReference>
<keyword evidence="5" id="KW-0677">Repeat</keyword>
<evidence type="ECO:0000259" key="18">
    <source>
        <dbReference type="PROSITE" id="PS51327"/>
    </source>
</evidence>
<evidence type="ECO:0000256" key="14">
    <source>
        <dbReference type="PROSITE-ProRule" id="PRU00657"/>
    </source>
</evidence>
<evidence type="ECO:0000256" key="12">
    <source>
        <dbReference type="ARBA" id="ARBA00023118"/>
    </source>
</evidence>
<dbReference type="GO" id="GO:0005524">
    <property type="term" value="F:ATP binding"/>
    <property type="evidence" value="ECO:0007669"/>
    <property type="project" value="UniProtKB-KW"/>
</dbReference>
<comment type="cofactor">
    <cofactor evidence="2">
        <name>Mg(2+)</name>
        <dbReference type="ChEBI" id="CHEBI:18420"/>
    </cofactor>
</comment>
<dbReference type="SUPFAM" id="SSF52540">
    <property type="entry name" value="P-loop containing nucleoside triphosphate hydrolases"/>
    <property type="match status" value="1"/>
</dbReference>
<dbReference type="InterPro" id="IPR005034">
    <property type="entry name" value="Dicer_dimerisation"/>
</dbReference>
<dbReference type="Gene3D" id="3.40.50.300">
    <property type="entry name" value="P-loop containing nucleotide triphosphate hydrolases"/>
    <property type="match status" value="1"/>
</dbReference>
<dbReference type="Pfam" id="PF00271">
    <property type="entry name" value="Helicase_C"/>
    <property type="match status" value="1"/>
</dbReference>
<accession>A0A168B8Z7</accession>
<dbReference type="Gene3D" id="1.10.1520.10">
    <property type="entry name" value="Ribonuclease III domain"/>
    <property type="match status" value="2"/>
</dbReference>
<dbReference type="CDD" id="cd00593">
    <property type="entry name" value="RIBOc"/>
    <property type="match status" value="2"/>
</dbReference>
<dbReference type="PROSITE" id="PS00517">
    <property type="entry name" value="RNASE_3_1"/>
    <property type="match status" value="2"/>
</dbReference>
<dbReference type="PANTHER" id="PTHR14950:SF37">
    <property type="entry name" value="ENDORIBONUCLEASE DICER"/>
    <property type="match status" value="1"/>
</dbReference>
<proteinExistence type="predicted"/>
<evidence type="ECO:0000256" key="11">
    <source>
        <dbReference type="ARBA" id="ARBA00022884"/>
    </source>
</evidence>
<dbReference type="Gene3D" id="3.30.160.380">
    <property type="entry name" value="Dicer dimerisation domain"/>
    <property type="match status" value="1"/>
</dbReference>
<keyword evidence="13" id="KW-0464">Manganese</keyword>
<dbReference type="AlphaFoldDB" id="A0A168B8Z7"/>
<protein>
    <submittedName>
        <fullName evidence="19">Dicer-like protein 2</fullName>
    </submittedName>
</protein>
<evidence type="ECO:0000313" key="19">
    <source>
        <dbReference type="EMBL" id="KZZ94969.1"/>
    </source>
</evidence>
<reference evidence="19 20" key="1">
    <citation type="journal article" date="2016" name="Genome Biol. Evol.">
        <title>Divergent and convergent evolution of fungal pathogenicity.</title>
        <authorList>
            <person name="Shang Y."/>
            <person name="Xiao G."/>
            <person name="Zheng P."/>
            <person name="Cen K."/>
            <person name="Zhan S."/>
            <person name="Wang C."/>
        </authorList>
    </citation>
    <scope>NUCLEOTIDE SEQUENCE [LARGE SCALE GENOMIC DNA]</scope>
    <source>
        <strain evidence="19 20">RCEF 2490</strain>
    </source>
</reference>
<dbReference type="GO" id="GO:0030422">
    <property type="term" value="P:siRNA processing"/>
    <property type="evidence" value="ECO:0007669"/>
    <property type="project" value="TreeGrafter"/>
</dbReference>
<dbReference type="PANTHER" id="PTHR14950">
    <property type="entry name" value="DICER-RELATED"/>
    <property type="match status" value="1"/>
</dbReference>
<dbReference type="Proteomes" id="UP000078544">
    <property type="component" value="Unassembled WGS sequence"/>
</dbReference>
<keyword evidence="10" id="KW-0460">Magnesium</keyword>
<evidence type="ECO:0000256" key="13">
    <source>
        <dbReference type="ARBA" id="ARBA00023211"/>
    </source>
</evidence>
<dbReference type="PROSITE" id="PS51194">
    <property type="entry name" value="HELICASE_CTER"/>
    <property type="match status" value="1"/>
</dbReference>
<dbReference type="InterPro" id="IPR038248">
    <property type="entry name" value="Dicer_dimer_sf"/>
</dbReference>
<dbReference type="GO" id="GO:0004525">
    <property type="term" value="F:ribonuclease III activity"/>
    <property type="evidence" value="ECO:0007669"/>
    <property type="project" value="InterPro"/>
</dbReference>
<dbReference type="GO" id="GO:0050688">
    <property type="term" value="P:regulation of defense response to virus"/>
    <property type="evidence" value="ECO:0007669"/>
    <property type="project" value="UniProtKB-KW"/>
</dbReference>
<evidence type="ECO:0000256" key="10">
    <source>
        <dbReference type="ARBA" id="ARBA00022842"/>
    </source>
</evidence>
<evidence type="ECO:0000256" key="3">
    <source>
        <dbReference type="ARBA" id="ARBA00022721"/>
    </source>
</evidence>
<keyword evidence="20" id="KW-1185">Reference proteome</keyword>
<dbReference type="EMBL" id="AZGY01000010">
    <property type="protein sequence ID" value="KZZ94969.1"/>
    <property type="molecule type" value="Genomic_DNA"/>
</dbReference>
<dbReference type="InterPro" id="IPR000999">
    <property type="entry name" value="RNase_III_dom"/>
</dbReference>
<dbReference type="GO" id="GO:0046872">
    <property type="term" value="F:metal ion binding"/>
    <property type="evidence" value="ECO:0007669"/>
    <property type="project" value="UniProtKB-KW"/>
</dbReference>
<dbReference type="GO" id="GO:0003723">
    <property type="term" value="F:RNA binding"/>
    <property type="evidence" value="ECO:0007669"/>
    <property type="project" value="UniProtKB-UniRule"/>
</dbReference>
<dbReference type="Pfam" id="PF03368">
    <property type="entry name" value="Dicer_dimer"/>
    <property type="match status" value="1"/>
</dbReference>
<evidence type="ECO:0000256" key="5">
    <source>
        <dbReference type="ARBA" id="ARBA00022737"/>
    </source>
</evidence>
<feature type="domain" description="DRBM" evidence="15">
    <location>
        <begin position="1143"/>
        <end position="1210"/>
    </location>
</feature>
<evidence type="ECO:0000256" key="4">
    <source>
        <dbReference type="ARBA" id="ARBA00022723"/>
    </source>
</evidence>
<keyword evidence="7" id="KW-0378">Hydrolase</keyword>
<evidence type="ECO:0000259" key="17">
    <source>
        <dbReference type="PROSITE" id="PS51194"/>
    </source>
</evidence>
<evidence type="ECO:0000256" key="6">
    <source>
        <dbReference type="ARBA" id="ARBA00022741"/>
    </source>
</evidence>
<evidence type="ECO:0000256" key="8">
    <source>
        <dbReference type="ARBA" id="ARBA00022806"/>
    </source>
</evidence>
<dbReference type="OrthoDB" id="416741at2759"/>
<dbReference type="STRING" id="1081109.A0A168B8Z7"/>
<name>A0A168B8Z7_9HYPO</name>
<dbReference type="SMART" id="SM00535">
    <property type="entry name" value="RIBOc"/>
    <property type="match status" value="2"/>
</dbReference>
<keyword evidence="8" id="KW-0347">Helicase</keyword>
<dbReference type="InterPro" id="IPR001650">
    <property type="entry name" value="Helicase_C-like"/>
</dbReference>
<keyword evidence="9" id="KW-0067">ATP-binding</keyword>
<evidence type="ECO:0000256" key="2">
    <source>
        <dbReference type="ARBA" id="ARBA00001946"/>
    </source>
</evidence>
<feature type="domain" description="RNase III" evidence="16">
    <location>
        <begin position="748"/>
        <end position="893"/>
    </location>
</feature>
<evidence type="ECO:0000259" key="16">
    <source>
        <dbReference type="PROSITE" id="PS50142"/>
    </source>
</evidence>
<feature type="domain" description="Helicase C-terminal" evidence="17">
    <location>
        <begin position="209"/>
        <end position="374"/>
    </location>
</feature>
<keyword evidence="6" id="KW-0547">Nucleotide-binding</keyword>
<keyword evidence="4" id="KW-0479">Metal-binding</keyword>
<evidence type="ECO:0000313" key="20">
    <source>
        <dbReference type="Proteomes" id="UP000078544"/>
    </source>
</evidence>
<comment type="caution">
    <text evidence="19">The sequence shown here is derived from an EMBL/GenBank/DDBJ whole genome shotgun (WGS) entry which is preliminary data.</text>
</comment>
<keyword evidence="3" id="KW-0930">Antiviral protein</keyword>
<gene>
    <name evidence="19" type="ORF">AAL_05080</name>
</gene>
<comment type="cofactor">
    <cofactor evidence="1">
        <name>Mn(2+)</name>
        <dbReference type="ChEBI" id="CHEBI:29035"/>
    </cofactor>
</comment>
<dbReference type="PROSITE" id="PS51327">
    <property type="entry name" value="DICER_DSRBF"/>
    <property type="match status" value="1"/>
</dbReference>
<feature type="domain" description="Dicer dsRNA-binding fold" evidence="18">
    <location>
        <begin position="398"/>
        <end position="495"/>
    </location>
</feature>
<dbReference type="GO" id="GO:0005634">
    <property type="term" value="C:nucleus"/>
    <property type="evidence" value="ECO:0007669"/>
    <property type="project" value="TreeGrafter"/>
</dbReference>
<evidence type="ECO:0000256" key="1">
    <source>
        <dbReference type="ARBA" id="ARBA00001936"/>
    </source>
</evidence>
<dbReference type="SUPFAM" id="SSF69065">
    <property type="entry name" value="RNase III domain-like"/>
    <property type="match status" value="2"/>
</dbReference>
<organism evidence="19 20">
    <name type="scientific">Moelleriella libera RCEF 2490</name>
    <dbReference type="NCBI Taxonomy" id="1081109"/>
    <lineage>
        <taxon>Eukaryota</taxon>
        <taxon>Fungi</taxon>
        <taxon>Dikarya</taxon>
        <taxon>Ascomycota</taxon>
        <taxon>Pezizomycotina</taxon>
        <taxon>Sordariomycetes</taxon>
        <taxon>Hypocreomycetidae</taxon>
        <taxon>Hypocreales</taxon>
        <taxon>Clavicipitaceae</taxon>
        <taxon>Moelleriella</taxon>
    </lineage>
</organism>
<dbReference type="InterPro" id="IPR027417">
    <property type="entry name" value="P-loop_NTPase"/>
</dbReference>
<sequence length="1224" mass="137667">MRNFYQRNKVSGLPTPAVLGITATPSITVDFENIKSLETLLDAKCVTPTLHRAELLQYVKRPRLETVQYIGKGLLVTESMQRLRHEFLSLDITDDPYILELQRNPSDRNRRALERAIEKKDTFVQNSIRTLINHSNSIANQLGSWAADLYIWKAISAFLNRVEGRKDTVSIGWTDPEKLYLANFLRRVSLQRPPSAPQTSHQVSGKGSALVSKLRSIEEPVVCLIFVQERATVPILCDLLASCPGIAQKHRIKAMVSSSSIPKKCKHLAEPFDERERMALEDFRSGKVNILVATSVLEEGIDVPACNTVICFDSPPTPKAFIQRRGRARMQDSRLILFCESLSPAIENWERWEDDLQANFRDTESAARQLQQLESLEETSCASLEVRSTGARIDIDNSKTHLDHFCMSLHAGEFVDHRPEYIIHKHWDSSQLWLSATVILPLFLPPALRRINGEGMWLSEKNATKDAALQAYKAVHAAGLVDDHLLPFKFHQVQCVESRESSAEVEGLVDPWVDIRRGWEADIPELWLYSMSLEDDRGGNTDFGLVLPCALPDWRLVPLYIDESETCHFRCTSRRLLSTAEAKALPDHTSALLALHFSHRFPIRDERHVVQIFVSNLDISMKIIGARAFDPGEVTNHSQMGLLRGPWGSLSLYLGMLESKPAKHELQRLYPGFDEVPDNVPHVLTKKWTKRSDFLHPLLNRPKHPEHPATSKRIYGAIPLSATRVDSVPAKYAKLGMLIPSLLHELEIMMITQKAALSLTKKPPVTDPALWREAISSTEAHEPVNYERLEFLGDAVLKFCTALQLLADHQDWPEGYMSASKDRIVSNARLSRAAMDLGLSRFILTQKFTGLQWRPLYLSNYDAAGPPTSRTMSTKMLADTVESLIGAACVDGGIAAAQACIANFIDDVQWHSVLQNRKTIFDRARDSQGPLPPELGTLEGMIGYQFAKKSLLIDALTHPSYLYGFEGRSYEQLEFLGDAILDYIVVRRTFSVSPRLTYPHMHLLRSAVVNKDFLGYIMLRFRQKRAELEIAELVEKEASPLYVWMFMRHGCEAIGTAQKTMVARVDGGLGQEISSALEHGSDYPWALLARLRVNKFFSDIFESLLGAIWCDSGSIEACESVIERFGIFHYLDRFIAAGVEVTHPKSLVGDKAGAQTVSYIIDTADSTDGERRYTCRVTVDDRVVAEVTDGIYKEEVKARAAEAALRFMMSEDTEGADRMPSDAC</sequence>
<keyword evidence="11 14" id="KW-0694">RNA-binding</keyword>
<evidence type="ECO:0000259" key="15">
    <source>
        <dbReference type="PROSITE" id="PS50137"/>
    </source>
</evidence>
<dbReference type="GO" id="GO:0005737">
    <property type="term" value="C:cytoplasm"/>
    <property type="evidence" value="ECO:0007669"/>
    <property type="project" value="TreeGrafter"/>
</dbReference>
<feature type="domain" description="RNase III" evidence="16">
    <location>
        <begin position="935"/>
        <end position="1113"/>
    </location>
</feature>
<evidence type="ECO:0000256" key="9">
    <source>
        <dbReference type="ARBA" id="ARBA00022840"/>
    </source>
</evidence>
<dbReference type="SMART" id="SM00490">
    <property type="entry name" value="HELICc"/>
    <property type="match status" value="1"/>
</dbReference>
<dbReference type="PROSITE" id="PS50142">
    <property type="entry name" value="RNASE_3_2"/>
    <property type="match status" value="2"/>
</dbReference>